<dbReference type="EMBL" id="CAJNOU010008662">
    <property type="protein sequence ID" value="CAF1539789.1"/>
    <property type="molecule type" value="Genomic_DNA"/>
</dbReference>
<dbReference type="Proteomes" id="UP000663889">
    <property type="component" value="Unassembled WGS sequence"/>
</dbReference>
<comment type="caution">
    <text evidence="3">The sequence shown here is derived from an EMBL/GenBank/DDBJ whole genome shotgun (WGS) entry which is preliminary data.</text>
</comment>
<keyword evidence="1" id="KW-0472">Membrane</keyword>
<feature type="chain" id="PRO_5036412405" evidence="2">
    <location>
        <begin position="25"/>
        <end position="117"/>
    </location>
</feature>
<sequence>MRLLTRILFTIIFILMFYSTIIETAKCSCSCCFGNSCKPESLPSLQVDSCSMCDSTCKTVYPSKCGRDTGVTIAACSSGLSIGAIIGIIIGIIGIIVIIIMIVRFFICTRHSSYIQR</sequence>
<organism evidence="3 5">
    <name type="scientific">Rotaria sordida</name>
    <dbReference type="NCBI Taxonomy" id="392033"/>
    <lineage>
        <taxon>Eukaryota</taxon>
        <taxon>Metazoa</taxon>
        <taxon>Spiralia</taxon>
        <taxon>Gnathifera</taxon>
        <taxon>Rotifera</taxon>
        <taxon>Eurotatoria</taxon>
        <taxon>Bdelloidea</taxon>
        <taxon>Philodinida</taxon>
        <taxon>Philodinidae</taxon>
        <taxon>Rotaria</taxon>
    </lineage>
</organism>
<reference evidence="3" key="1">
    <citation type="submission" date="2021-02" db="EMBL/GenBank/DDBJ databases">
        <authorList>
            <person name="Nowell W R."/>
        </authorList>
    </citation>
    <scope>NUCLEOTIDE SEQUENCE</scope>
</reference>
<evidence type="ECO:0000313" key="5">
    <source>
        <dbReference type="Proteomes" id="UP000663889"/>
    </source>
</evidence>
<dbReference type="Proteomes" id="UP000663874">
    <property type="component" value="Unassembled WGS sequence"/>
</dbReference>
<evidence type="ECO:0000256" key="1">
    <source>
        <dbReference type="SAM" id="Phobius"/>
    </source>
</evidence>
<feature type="transmembrane region" description="Helical" evidence="1">
    <location>
        <begin position="82"/>
        <end position="107"/>
    </location>
</feature>
<evidence type="ECO:0000256" key="2">
    <source>
        <dbReference type="SAM" id="SignalP"/>
    </source>
</evidence>
<keyword evidence="1" id="KW-0812">Transmembrane</keyword>
<feature type="signal peptide" evidence="2">
    <location>
        <begin position="1"/>
        <end position="24"/>
    </location>
</feature>
<evidence type="ECO:0000313" key="3">
    <source>
        <dbReference type="EMBL" id="CAF1539789.1"/>
    </source>
</evidence>
<keyword evidence="1" id="KW-1133">Transmembrane helix</keyword>
<name>A0A815W0R5_9BILA</name>
<evidence type="ECO:0000313" key="4">
    <source>
        <dbReference type="EMBL" id="CAF4275789.1"/>
    </source>
</evidence>
<proteinExistence type="predicted"/>
<dbReference type="EMBL" id="CAJOBE010027045">
    <property type="protein sequence ID" value="CAF4275789.1"/>
    <property type="molecule type" value="Genomic_DNA"/>
</dbReference>
<accession>A0A815W0R5</accession>
<dbReference type="AlphaFoldDB" id="A0A815W0R5"/>
<keyword evidence="2" id="KW-0732">Signal</keyword>
<protein>
    <submittedName>
        <fullName evidence="3">Uncharacterized protein</fullName>
    </submittedName>
</protein>
<gene>
    <name evidence="4" type="ORF">FNK824_LOCUS39692</name>
    <name evidence="3" type="ORF">SEV965_LOCUS38059</name>
</gene>